<evidence type="ECO:0000313" key="3">
    <source>
        <dbReference type="EMBL" id="QRD03223.1"/>
    </source>
</evidence>
<dbReference type="OrthoDB" id="10465254at2759"/>
<feature type="coiled-coil region" evidence="1">
    <location>
        <begin position="598"/>
        <end position="625"/>
    </location>
</feature>
<feature type="region of interest" description="Disordered" evidence="2">
    <location>
        <begin position="1"/>
        <end position="29"/>
    </location>
</feature>
<dbReference type="VEuPathDB" id="FungiDB:JI435_099930"/>
<keyword evidence="4" id="KW-1185">Reference proteome</keyword>
<proteinExistence type="predicted"/>
<name>A0A7U2FDT0_PHANO</name>
<feature type="region of interest" description="Disordered" evidence="2">
    <location>
        <begin position="637"/>
        <end position="711"/>
    </location>
</feature>
<dbReference type="EMBL" id="CP069037">
    <property type="protein sequence ID" value="QRD03223.1"/>
    <property type="molecule type" value="Genomic_DNA"/>
</dbReference>
<evidence type="ECO:0000256" key="1">
    <source>
        <dbReference type="SAM" id="Coils"/>
    </source>
</evidence>
<protein>
    <submittedName>
        <fullName evidence="3">Uncharacterized protein</fullName>
    </submittedName>
</protein>
<organism evidence="3 4">
    <name type="scientific">Phaeosphaeria nodorum (strain SN15 / ATCC MYA-4574 / FGSC 10173)</name>
    <name type="common">Glume blotch fungus</name>
    <name type="synonym">Parastagonospora nodorum</name>
    <dbReference type="NCBI Taxonomy" id="321614"/>
    <lineage>
        <taxon>Eukaryota</taxon>
        <taxon>Fungi</taxon>
        <taxon>Dikarya</taxon>
        <taxon>Ascomycota</taxon>
        <taxon>Pezizomycotina</taxon>
        <taxon>Dothideomycetes</taxon>
        <taxon>Pleosporomycetidae</taxon>
        <taxon>Pleosporales</taxon>
        <taxon>Pleosporineae</taxon>
        <taxon>Phaeosphaeriaceae</taxon>
        <taxon>Parastagonospora</taxon>
    </lineage>
</organism>
<dbReference type="Proteomes" id="UP000663193">
    <property type="component" value="Chromosome 15"/>
</dbReference>
<sequence>MPPKPPFKRGFRKPEIDKTQGAIRSRGKATDKQLSEAISTLEFHSKWVDLSMLWGHHMLEVLDRLQMLLQPTSPGLADTVRNIWIVFKEVTSGLRKGPSTSQDLWIDVEEAMIEPSKGLTSTVNGMLDVFLGYEIQKDALVLSNILPNIDSLLSFPVTNVRTKSVMLVKKWRVIMDLHPLDEEAGEGVSQETVHIMSGHGDVPAADVCHRILLDKLIKIIEKARCMDLVSLKLGRKAIDMFPASLMTKDALTATKVLVQMQDFGDHPDPYVHQRCDEIVARLRFFLTTQPPVNGSSLEVDTLRLSEVATHSKNEYSEDALVRHDIEKLDVRALQGLCEAQLLKVVDWAKMVPKRMEHIQELLCEVAMGQESNQEEESDTIEELRYSFKWSKSMIDSKGQVIDNQRENLLAQRRILDANESNLAGMRSEMESTVANMMLEMEKQRSKYYQDVEKGVNETTVALRQQLNAARTDTSLYKQILNEREKLQQENIIIRQDKARLLIAKLQKETECKAAEDSIKVITEGYDQLKKTVTELEANVIELQVDNDYLLQERDDLRNAVESLKAEALLSQRAPMEDATVTSTTKRYARELQHLDSTIMVWEKDLAAAQAKKKATQDKKNEVDAQIAEIATQIKALKHPKGKIPEQPLPPPVVPQMQLRFAPTPPTPLDHLALPSRQVPHQESDESPSPPGVPRVRLPAGPASLRPAPTQQ</sequence>
<dbReference type="AlphaFoldDB" id="A0A7U2FDT0"/>
<feature type="compositionally biased region" description="Basic residues" evidence="2">
    <location>
        <begin position="1"/>
        <end position="11"/>
    </location>
</feature>
<evidence type="ECO:0000256" key="2">
    <source>
        <dbReference type="SAM" id="MobiDB-lite"/>
    </source>
</evidence>
<gene>
    <name evidence="3" type="ORF">JI435_099930</name>
</gene>
<feature type="coiled-coil region" evidence="1">
    <location>
        <begin position="476"/>
        <end position="566"/>
    </location>
</feature>
<evidence type="ECO:0000313" key="4">
    <source>
        <dbReference type="Proteomes" id="UP000663193"/>
    </source>
</evidence>
<accession>A0A7U2FDT0</accession>
<reference evidence="4" key="1">
    <citation type="journal article" date="2021" name="BMC Genomics">
        <title>Chromosome-level genome assembly and manually-curated proteome of model necrotroph Parastagonospora nodorum Sn15 reveals a genome-wide trove of candidate effector homologs, and redundancy of virulence-related functions within an accessory chromosome.</title>
        <authorList>
            <person name="Bertazzoni S."/>
            <person name="Jones D.A.B."/>
            <person name="Phan H.T."/>
            <person name="Tan K.-C."/>
            <person name="Hane J.K."/>
        </authorList>
    </citation>
    <scope>NUCLEOTIDE SEQUENCE [LARGE SCALE GENOMIC DNA]</scope>
    <source>
        <strain evidence="4">SN15 / ATCC MYA-4574 / FGSC 10173)</strain>
    </source>
</reference>
<keyword evidence="1" id="KW-0175">Coiled coil</keyword>